<evidence type="ECO:0008006" key="3">
    <source>
        <dbReference type="Google" id="ProtNLM"/>
    </source>
</evidence>
<protein>
    <recommendedName>
        <fullName evidence="3">Polyketide cyclase / dehydrase and lipid transport</fullName>
    </recommendedName>
</protein>
<dbReference type="RefSeq" id="WP_179168761.1">
    <property type="nucleotide sequence ID" value="NZ_CP058529.1"/>
</dbReference>
<reference evidence="1 2" key="1">
    <citation type="submission" date="2020-07" db="EMBL/GenBank/DDBJ databases">
        <title>Gai3-2, isolated from salt lake.</title>
        <authorList>
            <person name="Cui H."/>
            <person name="Shi X."/>
        </authorList>
    </citation>
    <scope>NUCLEOTIDE SEQUENCE [LARGE SCALE GENOMIC DNA]</scope>
    <source>
        <strain evidence="1 2">Gai3-2</strain>
    </source>
</reference>
<evidence type="ECO:0000313" key="1">
    <source>
        <dbReference type="EMBL" id="QLG27186.1"/>
    </source>
</evidence>
<sequence>MDGWKLWPEGYFPNSMKYTMETGIDAPIEEVAALVGETTNRIGWMEGIVSQEHVSGSPGMPGAKDQLVFEMNGNTIELTATVTERDLSDEFRQTMEAPQVLMAISTRLTPVTAERTKYVWD</sequence>
<organism evidence="1 2">
    <name type="scientific">Halorarum halophilum</name>
    <dbReference type="NCBI Taxonomy" id="2743090"/>
    <lineage>
        <taxon>Archaea</taxon>
        <taxon>Methanobacteriati</taxon>
        <taxon>Methanobacteriota</taxon>
        <taxon>Stenosarchaea group</taxon>
        <taxon>Halobacteria</taxon>
        <taxon>Halobacteriales</taxon>
        <taxon>Haloferacaceae</taxon>
        <taxon>Halorarum</taxon>
    </lineage>
</organism>
<keyword evidence="2" id="KW-1185">Reference proteome</keyword>
<dbReference type="InterPro" id="IPR023393">
    <property type="entry name" value="START-like_dom_sf"/>
</dbReference>
<dbReference type="AlphaFoldDB" id="A0A7D5GB53"/>
<dbReference type="GeneID" id="56028440"/>
<name>A0A7D5GB53_9EURY</name>
<proteinExistence type="predicted"/>
<dbReference type="EMBL" id="CP058529">
    <property type="protein sequence ID" value="QLG27186.1"/>
    <property type="molecule type" value="Genomic_DNA"/>
</dbReference>
<dbReference type="Gene3D" id="3.30.530.20">
    <property type="match status" value="1"/>
</dbReference>
<accession>A0A7D5GB53</accession>
<dbReference type="KEGG" id="halg:HUG10_06365"/>
<dbReference type="Proteomes" id="UP000509750">
    <property type="component" value="Chromosome"/>
</dbReference>
<dbReference type="SUPFAM" id="SSF55961">
    <property type="entry name" value="Bet v1-like"/>
    <property type="match status" value="1"/>
</dbReference>
<evidence type="ECO:0000313" key="2">
    <source>
        <dbReference type="Proteomes" id="UP000509750"/>
    </source>
</evidence>
<gene>
    <name evidence="1" type="ORF">HUG10_06365</name>
</gene>